<feature type="transmembrane region" description="Helical" evidence="6">
    <location>
        <begin position="6"/>
        <end position="26"/>
    </location>
</feature>
<dbReference type="InterPro" id="IPR004923">
    <property type="entry name" value="FTR1/Fip1/EfeU"/>
</dbReference>
<comment type="similarity">
    <text evidence="2">Belongs to the oxidase-dependent Fe transporter (OFeT) (TC 9.A.10.1) family.</text>
</comment>
<dbReference type="GO" id="GO:0033573">
    <property type="term" value="C:high-affinity iron permease complex"/>
    <property type="evidence" value="ECO:0007669"/>
    <property type="project" value="InterPro"/>
</dbReference>
<evidence type="ECO:0000256" key="1">
    <source>
        <dbReference type="ARBA" id="ARBA00004141"/>
    </source>
</evidence>
<proteinExistence type="inferred from homology"/>
<evidence type="ECO:0000256" key="4">
    <source>
        <dbReference type="ARBA" id="ARBA00022989"/>
    </source>
</evidence>
<keyword evidence="3 6" id="KW-0812">Transmembrane</keyword>
<comment type="caution">
    <text evidence="7">The sequence shown here is derived from an EMBL/GenBank/DDBJ whole genome shotgun (WGS) entry which is preliminary data.</text>
</comment>
<comment type="subcellular location">
    <subcellularLocation>
        <location evidence="1">Membrane</location>
        <topology evidence="1">Multi-pass membrane protein</topology>
    </subcellularLocation>
</comment>
<evidence type="ECO:0000313" key="7">
    <source>
        <dbReference type="EMBL" id="PUE64332.1"/>
    </source>
</evidence>
<evidence type="ECO:0000313" key="8">
    <source>
        <dbReference type="Proteomes" id="UP000251135"/>
    </source>
</evidence>
<evidence type="ECO:0008006" key="9">
    <source>
        <dbReference type="Google" id="ProtNLM"/>
    </source>
</evidence>
<dbReference type="PANTHER" id="PTHR31632:SF2">
    <property type="entry name" value="PLASMA MEMBRANE IRON PERMEASE"/>
    <property type="match status" value="1"/>
</dbReference>
<feature type="transmembrane region" description="Helical" evidence="6">
    <location>
        <begin position="245"/>
        <end position="263"/>
    </location>
</feature>
<evidence type="ECO:0000256" key="5">
    <source>
        <dbReference type="ARBA" id="ARBA00023136"/>
    </source>
</evidence>
<dbReference type="GO" id="GO:0015093">
    <property type="term" value="F:ferrous iron transmembrane transporter activity"/>
    <property type="evidence" value="ECO:0007669"/>
    <property type="project" value="TreeGrafter"/>
</dbReference>
<gene>
    <name evidence="7" type="ORF">B0174_06835</name>
</gene>
<evidence type="ECO:0000256" key="6">
    <source>
        <dbReference type="SAM" id="Phobius"/>
    </source>
</evidence>
<protein>
    <recommendedName>
        <fullName evidence="9">Iron permease</fullName>
    </recommendedName>
</protein>
<dbReference type="Proteomes" id="UP000251135">
    <property type="component" value="Unassembled WGS sequence"/>
</dbReference>
<dbReference type="OrthoDB" id="7260758at2"/>
<dbReference type="AlphaFoldDB" id="A0A363CZ63"/>
<sequence>MLASFLITFREGLEAFLIVGIILSYLGRLQASKYNKYIYIGVCIGVVVSLFIAYIFQVVIYGIENELYQHYLMIFILLFATVVLSYMVVWMANQSKQVSEKLKEDLNALVTTGNILGMVFLSFLAVLREGFETVLFFSSLSFSETFSLEEGFIGAMMGLVLSIILVYLLMRGAKNIPLKVFFKYTGLLILIIAGGLFGSAISMMQASNILPTFVPMVYDISNILDDKSIFGTFLRALFGYNSSPTLLHLLSWASYMSIAILLWKKAYSNAK</sequence>
<evidence type="ECO:0000256" key="3">
    <source>
        <dbReference type="ARBA" id="ARBA00022692"/>
    </source>
</evidence>
<keyword evidence="8" id="KW-1185">Reference proteome</keyword>
<accession>A0A363CZ63</accession>
<keyword evidence="4 6" id="KW-1133">Transmembrane helix</keyword>
<dbReference type="PANTHER" id="PTHR31632">
    <property type="entry name" value="IRON TRANSPORTER FTH1"/>
    <property type="match status" value="1"/>
</dbReference>
<name>A0A363CZ63_9BACT</name>
<feature type="transmembrane region" description="Helical" evidence="6">
    <location>
        <begin position="151"/>
        <end position="169"/>
    </location>
</feature>
<organism evidence="7 8">
    <name type="scientific">Arcobacter caeni</name>
    <dbReference type="NCBI Taxonomy" id="1912877"/>
    <lineage>
        <taxon>Bacteria</taxon>
        <taxon>Pseudomonadati</taxon>
        <taxon>Campylobacterota</taxon>
        <taxon>Epsilonproteobacteria</taxon>
        <taxon>Campylobacterales</taxon>
        <taxon>Arcobacteraceae</taxon>
        <taxon>Arcobacter</taxon>
    </lineage>
</organism>
<feature type="transmembrane region" description="Helical" evidence="6">
    <location>
        <begin position="38"/>
        <end position="63"/>
    </location>
</feature>
<feature type="transmembrane region" description="Helical" evidence="6">
    <location>
        <begin position="181"/>
        <end position="201"/>
    </location>
</feature>
<reference evidence="7 8" key="1">
    <citation type="submission" date="2017-02" db="EMBL/GenBank/DDBJ databases">
        <title>Arcobacter caeni sp. nov, a new Arcobacter species isolated from reclaimed water.</title>
        <authorList>
            <person name="Figueras M.J."/>
            <person name="Perez-Cataluna A."/>
            <person name="Salas-Masso N."/>
        </authorList>
    </citation>
    <scope>NUCLEOTIDE SEQUENCE [LARGE SCALE GENOMIC DNA]</scope>
    <source>
        <strain evidence="7 8">RW17-10</strain>
    </source>
</reference>
<evidence type="ECO:0000256" key="2">
    <source>
        <dbReference type="ARBA" id="ARBA00008333"/>
    </source>
</evidence>
<feature type="transmembrane region" description="Helical" evidence="6">
    <location>
        <begin position="109"/>
        <end position="131"/>
    </location>
</feature>
<dbReference type="RefSeq" id="WP_108559002.1">
    <property type="nucleotide sequence ID" value="NZ_MUXE01000008.1"/>
</dbReference>
<feature type="transmembrane region" description="Helical" evidence="6">
    <location>
        <begin position="69"/>
        <end position="89"/>
    </location>
</feature>
<dbReference type="Pfam" id="PF03239">
    <property type="entry name" value="FTR1"/>
    <property type="match status" value="1"/>
</dbReference>
<dbReference type="EMBL" id="MUXE01000008">
    <property type="protein sequence ID" value="PUE64332.1"/>
    <property type="molecule type" value="Genomic_DNA"/>
</dbReference>
<keyword evidence="5 6" id="KW-0472">Membrane</keyword>